<dbReference type="GO" id="GO:0000160">
    <property type="term" value="P:phosphorelay signal transduction system"/>
    <property type="evidence" value="ECO:0007669"/>
    <property type="project" value="InterPro"/>
</dbReference>
<dbReference type="GO" id="GO:0006355">
    <property type="term" value="P:regulation of DNA-templated transcription"/>
    <property type="evidence" value="ECO:0007669"/>
    <property type="project" value="InterPro"/>
</dbReference>
<dbReference type="AlphaFoldDB" id="A0A423LGI9"/>
<feature type="domain" description="HTH luxR-type" evidence="4">
    <location>
        <begin position="142"/>
        <end position="207"/>
    </location>
</feature>
<reference evidence="6 7" key="1">
    <citation type="submission" date="2016-10" db="EMBL/GenBank/DDBJ databases">
        <title>Comparative genome analysis of multiple Pseudomonas spp. focuses on biocontrol and plant growth promoting traits.</title>
        <authorList>
            <person name="Tao X.-Y."/>
            <person name="Taylor C.G."/>
        </authorList>
    </citation>
    <scope>NUCLEOTIDE SEQUENCE [LARGE SCALE GENOMIC DNA]</scope>
    <source>
        <strain evidence="6 7">24D3</strain>
    </source>
</reference>
<dbReference type="SUPFAM" id="SSF52172">
    <property type="entry name" value="CheY-like"/>
    <property type="match status" value="1"/>
</dbReference>
<dbReference type="SMART" id="SM00448">
    <property type="entry name" value="REC"/>
    <property type="match status" value="1"/>
</dbReference>
<accession>A0A423LGI9</accession>
<evidence type="ECO:0000259" key="5">
    <source>
        <dbReference type="PROSITE" id="PS50110"/>
    </source>
</evidence>
<dbReference type="InterPro" id="IPR058245">
    <property type="entry name" value="NreC/VraR/RcsB-like_REC"/>
</dbReference>
<dbReference type="InterPro" id="IPR039420">
    <property type="entry name" value="WalR-like"/>
</dbReference>
<dbReference type="EMBL" id="MOBU01000010">
    <property type="protein sequence ID" value="RON67395.1"/>
    <property type="molecule type" value="Genomic_DNA"/>
</dbReference>
<organism evidence="6 7">
    <name type="scientific">Pseudomonas fluorescens</name>
    <dbReference type="NCBI Taxonomy" id="294"/>
    <lineage>
        <taxon>Bacteria</taxon>
        <taxon>Pseudomonadati</taxon>
        <taxon>Pseudomonadota</taxon>
        <taxon>Gammaproteobacteria</taxon>
        <taxon>Pseudomonadales</taxon>
        <taxon>Pseudomonadaceae</taxon>
        <taxon>Pseudomonas</taxon>
    </lineage>
</organism>
<dbReference type="InterPro" id="IPR000792">
    <property type="entry name" value="Tscrpt_reg_LuxR_C"/>
</dbReference>
<proteinExistence type="predicted"/>
<dbReference type="SMART" id="SM00421">
    <property type="entry name" value="HTH_LUXR"/>
    <property type="match status" value="1"/>
</dbReference>
<comment type="caution">
    <text evidence="6">The sequence shown here is derived from an EMBL/GenBank/DDBJ whole genome shotgun (WGS) entry which is preliminary data.</text>
</comment>
<sequence length="213" mass="23736">MSIRIALVDDHNLIRAGLRALLEEKGYAVVAEACDGEEVDALLARCQVDVLLMDIEMKCLSGLDALKRLRVQWPELPVILLSMHDTRDLVVEAMKAGVSGYLLKDAVDVELRLALEAVMEGHRYLSLKASNRILEALETSHSTPPKEVLTQRQREVLYWLALGKANKEVAHLLSISTKTVDAHRAQLMERLGIHDLAGLVVYAIRNGIIELKE</sequence>
<dbReference type="Gene3D" id="1.10.10.10">
    <property type="entry name" value="Winged helix-like DNA-binding domain superfamily/Winged helix DNA-binding domain"/>
    <property type="match status" value="1"/>
</dbReference>
<dbReference type="PANTHER" id="PTHR43214:SF43">
    <property type="entry name" value="TWO-COMPONENT RESPONSE REGULATOR"/>
    <property type="match status" value="1"/>
</dbReference>
<name>A0A423LGI9_PSEFL</name>
<evidence type="ECO:0000313" key="7">
    <source>
        <dbReference type="Proteomes" id="UP000285757"/>
    </source>
</evidence>
<dbReference type="InterPro" id="IPR016032">
    <property type="entry name" value="Sig_transdc_resp-reg_C-effctor"/>
</dbReference>
<dbReference type="CDD" id="cd17535">
    <property type="entry name" value="REC_NarL-like"/>
    <property type="match status" value="1"/>
</dbReference>
<dbReference type="SUPFAM" id="SSF46894">
    <property type="entry name" value="C-terminal effector domain of the bipartite response regulators"/>
    <property type="match status" value="1"/>
</dbReference>
<dbReference type="InterPro" id="IPR001789">
    <property type="entry name" value="Sig_transdc_resp-reg_receiver"/>
</dbReference>
<dbReference type="RefSeq" id="WP_123533141.1">
    <property type="nucleotide sequence ID" value="NZ_MOBU01000010.1"/>
</dbReference>
<keyword evidence="1 3" id="KW-0597">Phosphoprotein</keyword>
<dbReference type="GO" id="GO:0003677">
    <property type="term" value="F:DNA binding"/>
    <property type="evidence" value="ECO:0007669"/>
    <property type="project" value="UniProtKB-KW"/>
</dbReference>
<dbReference type="InterPro" id="IPR011006">
    <property type="entry name" value="CheY-like_superfamily"/>
</dbReference>
<keyword evidence="2 6" id="KW-0238">DNA-binding</keyword>
<protein>
    <submittedName>
        <fullName evidence="6">DNA-binding response regulator</fullName>
    </submittedName>
</protein>
<dbReference type="PANTHER" id="PTHR43214">
    <property type="entry name" value="TWO-COMPONENT RESPONSE REGULATOR"/>
    <property type="match status" value="1"/>
</dbReference>
<dbReference type="Pfam" id="PF00072">
    <property type="entry name" value="Response_reg"/>
    <property type="match status" value="1"/>
</dbReference>
<dbReference type="InterPro" id="IPR036388">
    <property type="entry name" value="WH-like_DNA-bd_sf"/>
</dbReference>
<feature type="modified residue" description="4-aspartylphosphate" evidence="3">
    <location>
        <position position="54"/>
    </location>
</feature>
<dbReference type="PRINTS" id="PR00038">
    <property type="entry name" value="HTHLUXR"/>
</dbReference>
<evidence type="ECO:0000313" key="6">
    <source>
        <dbReference type="EMBL" id="RON67395.1"/>
    </source>
</evidence>
<gene>
    <name evidence="6" type="ORF">BK671_14395</name>
</gene>
<dbReference type="Gene3D" id="3.40.50.2300">
    <property type="match status" value="1"/>
</dbReference>
<dbReference type="CDD" id="cd06170">
    <property type="entry name" value="LuxR_C_like"/>
    <property type="match status" value="1"/>
</dbReference>
<dbReference type="PROSITE" id="PS50043">
    <property type="entry name" value="HTH_LUXR_2"/>
    <property type="match status" value="1"/>
</dbReference>
<evidence type="ECO:0000256" key="2">
    <source>
        <dbReference type="ARBA" id="ARBA00023125"/>
    </source>
</evidence>
<evidence type="ECO:0000259" key="4">
    <source>
        <dbReference type="PROSITE" id="PS50043"/>
    </source>
</evidence>
<dbReference type="Pfam" id="PF00196">
    <property type="entry name" value="GerE"/>
    <property type="match status" value="1"/>
</dbReference>
<dbReference type="PROSITE" id="PS50110">
    <property type="entry name" value="RESPONSE_REGULATORY"/>
    <property type="match status" value="1"/>
</dbReference>
<evidence type="ECO:0000256" key="3">
    <source>
        <dbReference type="PROSITE-ProRule" id="PRU00169"/>
    </source>
</evidence>
<feature type="domain" description="Response regulatory" evidence="5">
    <location>
        <begin position="4"/>
        <end position="119"/>
    </location>
</feature>
<evidence type="ECO:0000256" key="1">
    <source>
        <dbReference type="ARBA" id="ARBA00022553"/>
    </source>
</evidence>
<dbReference type="Proteomes" id="UP000285757">
    <property type="component" value="Unassembled WGS sequence"/>
</dbReference>